<keyword evidence="6" id="KW-1185">Reference proteome</keyword>
<evidence type="ECO:0000256" key="2">
    <source>
        <dbReference type="ARBA" id="ARBA00023315"/>
    </source>
</evidence>
<feature type="domain" description="Phospholipid/glycerol acyltransferase" evidence="4">
    <location>
        <begin position="20"/>
        <end position="138"/>
    </location>
</feature>
<dbReference type="InterPro" id="IPR002123">
    <property type="entry name" value="Plipid/glycerol_acylTrfase"/>
</dbReference>
<evidence type="ECO:0000313" key="5">
    <source>
        <dbReference type="EMBL" id="NHA68165.1"/>
    </source>
</evidence>
<keyword evidence="2 5" id="KW-0012">Acyltransferase</keyword>
<proteinExistence type="predicted"/>
<dbReference type="SUPFAM" id="SSF69593">
    <property type="entry name" value="Glycerol-3-phosphate (1)-acyltransferase"/>
    <property type="match status" value="1"/>
</dbReference>
<name>A0A8T6R5Q8_9MICO</name>
<feature type="region of interest" description="Disordered" evidence="3">
    <location>
        <begin position="201"/>
        <end position="234"/>
    </location>
</feature>
<dbReference type="SMART" id="SM00563">
    <property type="entry name" value="PlsC"/>
    <property type="match status" value="1"/>
</dbReference>
<gene>
    <name evidence="5" type="ORF">EPD83_008880</name>
</gene>
<evidence type="ECO:0000313" key="6">
    <source>
        <dbReference type="Proteomes" id="UP000287866"/>
    </source>
</evidence>
<organism evidence="5 6">
    <name type="scientific">Phycicoccus flavus</name>
    <dbReference type="NCBI Taxonomy" id="2502783"/>
    <lineage>
        <taxon>Bacteria</taxon>
        <taxon>Bacillati</taxon>
        <taxon>Actinomycetota</taxon>
        <taxon>Actinomycetes</taxon>
        <taxon>Micrococcales</taxon>
        <taxon>Intrasporangiaceae</taxon>
        <taxon>Phycicoccus</taxon>
    </lineage>
</organism>
<evidence type="ECO:0000256" key="3">
    <source>
        <dbReference type="SAM" id="MobiDB-lite"/>
    </source>
</evidence>
<dbReference type="PANTHER" id="PTHR10434">
    <property type="entry name" value="1-ACYL-SN-GLYCEROL-3-PHOSPHATE ACYLTRANSFERASE"/>
    <property type="match status" value="1"/>
</dbReference>
<reference evidence="5" key="1">
    <citation type="submission" date="2020-03" db="EMBL/GenBank/DDBJ databases">
        <title>Phycicoccus flavus sp. nov., a novel endophytic actinobacterium isolated from branch of Kandelia candel.</title>
        <authorList>
            <person name="Tuo L."/>
        </authorList>
    </citation>
    <scope>NUCLEOTIDE SEQUENCE</scope>
    <source>
        <strain evidence="5">CMS6Z-2</strain>
    </source>
</reference>
<dbReference type="EMBL" id="SAYU02000024">
    <property type="protein sequence ID" value="NHA68165.1"/>
    <property type="molecule type" value="Genomic_DNA"/>
</dbReference>
<comment type="caution">
    <text evidence="5">The sequence shown here is derived from an EMBL/GenBank/DDBJ whole genome shotgun (WGS) entry which is preliminary data.</text>
</comment>
<dbReference type="GO" id="GO:0005886">
    <property type="term" value="C:plasma membrane"/>
    <property type="evidence" value="ECO:0007669"/>
    <property type="project" value="TreeGrafter"/>
</dbReference>
<dbReference type="GO" id="GO:0006654">
    <property type="term" value="P:phosphatidic acid biosynthetic process"/>
    <property type="evidence" value="ECO:0007669"/>
    <property type="project" value="TreeGrafter"/>
</dbReference>
<accession>A0A8T6R5Q8</accession>
<dbReference type="CDD" id="cd07989">
    <property type="entry name" value="LPLAT_AGPAT-like"/>
    <property type="match status" value="1"/>
</dbReference>
<feature type="compositionally biased region" description="Basic and acidic residues" evidence="3">
    <location>
        <begin position="201"/>
        <end position="212"/>
    </location>
</feature>
<keyword evidence="1" id="KW-0808">Transferase</keyword>
<evidence type="ECO:0000256" key="1">
    <source>
        <dbReference type="ARBA" id="ARBA00022679"/>
    </source>
</evidence>
<dbReference type="Pfam" id="PF01553">
    <property type="entry name" value="Acyltransferase"/>
    <property type="match status" value="1"/>
</dbReference>
<sequence length="234" mass="25392">MALTRREWSGAEHLPTEGGWVVCTNHTSHVDPLVFAHFMVDHGYAPRFLGKNSVFEVPVVGAVLRSADQIPVYRETGRAVGAYRAAVEAVHAGKCVAIYPDGTLTRDPDLWPMRGKTGAARVALATRCPVVPVATWGPHEILAPYARRPRLFGRPTMHVRAGAPVDLADLYDRPVTTEVLTEATARVVAAVTALLEEVRGEQAPARRFDPRHAGVTSTGRPRSLPPDAGRERAS</sequence>
<dbReference type="PANTHER" id="PTHR10434:SF55">
    <property type="entry name" value="POSSIBLE ACYLTRANSFERASE"/>
    <property type="match status" value="1"/>
</dbReference>
<dbReference type="Proteomes" id="UP000287866">
    <property type="component" value="Unassembled WGS sequence"/>
</dbReference>
<protein>
    <submittedName>
        <fullName evidence="5">1-acyl-sn-glycerol-3-phosphate acyltransferase</fullName>
    </submittedName>
</protein>
<dbReference type="GO" id="GO:0003841">
    <property type="term" value="F:1-acylglycerol-3-phosphate O-acyltransferase activity"/>
    <property type="evidence" value="ECO:0007669"/>
    <property type="project" value="TreeGrafter"/>
</dbReference>
<dbReference type="AlphaFoldDB" id="A0A8T6R5Q8"/>
<evidence type="ECO:0000259" key="4">
    <source>
        <dbReference type="SMART" id="SM00563"/>
    </source>
</evidence>